<dbReference type="EMBL" id="NCKU01000064">
    <property type="protein sequence ID" value="RWS17521.1"/>
    <property type="molecule type" value="Genomic_DNA"/>
</dbReference>
<feature type="binding site" evidence="6">
    <location>
        <position position="201"/>
    </location>
    <ligand>
        <name>S-adenosyl-L-methionine</name>
        <dbReference type="ChEBI" id="CHEBI:59789"/>
    </ligand>
</feature>
<keyword evidence="8" id="KW-1133">Transmembrane helix</keyword>
<comment type="similarity">
    <text evidence="1 5">Belongs to the methyltransferase superfamily. METTL16/RlmF family.</text>
</comment>
<evidence type="ECO:0000313" key="10">
    <source>
        <dbReference type="Proteomes" id="UP000285301"/>
    </source>
</evidence>
<feature type="binding site" evidence="6">
    <location>
        <position position="110"/>
    </location>
    <ligand>
        <name>S-adenosyl-L-methionine</name>
        <dbReference type="ChEBI" id="CHEBI:59789"/>
    </ligand>
</feature>
<evidence type="ECO:0000256" key="1">
    <source>
        <dbReference type="ARBA" id="ARBA00005878"/>
    </source>
</evidence>
<feature type="binding site" evidence="6">
    <location>
        <position position="83"/>
    </location>
    <ligand>
        <name>S-adenosyl-L-methionine</name>
        <dbReference type="ChEBI" id="CHEBI:59789"/>
    </ligand>
</feature>
<evidence type="ECO:0000313" key="9">
    <source>
        <dbReference type="EMBL" id="RWS17521.1"/>
    </source>
</evidence>
<accession>A0A3S3SN00</accession>
<protein>
    <recommendedName>
        <fullName evidence="5">U6 small nuclear RNA (adenine-(43)-N(6))-methyltransferase</fullName>
        <ecNumber evidence="5">2.1.1.-</ecNumber>
    </recommendedName>
</protein>
<dbReference type="Gene3D" id="3.40.50.150">
    <property type="entry name" value="Vaccinia Virus protein VP39"/>
    <property type="match status" value="1"/>
</dbReference>
<feature type="region of interest" description="Disordered" evidence="7">
    <location>
        <begin position="216"/>
        <end position="240"/>
    </location>
</feature>
<evidence type="ECO:0000256" key="8">
    <source>
        <dbReference type="SAM" id="Phobius"/>
    </source>
</evidence>
<keyword evidence="10" id="KW-1185">Reference proteome</keyword>
<keyword evidence="8" id="KW-0812">Transmembrane</keyword>
<dbReference type="AlphaFoldDB" id="A0A3S3SN00"/>
<dbReference type="Proteomes" id="UP000285301">
    <property type="component" value="Unassembled WGS sequence"/>
</dbReference>
<dbReference type="PANTHER" id="PTHR13393">
    <property type="entry name" value="SAM-DEPENDENT METHYLTRANSFERASE"/>
    <property type="match status" value="1"/>
</dbReference>
<evidence type="ECO:0000256" key="2">
    <source>
        <dbReference type="ARBA" id="ARBA00022603"/>
    </source>
</evidence>
<dbReference type="STRING" id="1965070.A0A3S3SN00"/>
<feature type="transmembrane region" description="Helical" evidence="8">
    <location>
        <begin position="156"/>
        <end position="177"/>
    </location>
</feature>
<reference evidence="9 10" key="1">
    <citation type="journal article" date="2018" name="Gigascience">
        <title>Genomes of trombidid mites reveal novel predicted allergens and laterally-transferred genes associated with secondary metabolism.</title>
        <authorList>
            <person name="Dong X."/>
            <person name="Chaisiri K."/>
            <person name="Xia D."/>
            <person name="Armstrong S.D."/>
            <person name="Fang Y."/>
            <person name="Donnelly M.J."/>
            <person name="Kadowaki T."/>
            <person name="McGarry J.W."/>
            <person name="Darby A.C."/>
            <person name="Makepeace B.L."/>
        </authorList>
    </citation>
    <scope>NUCLEOTIDE SEQUENCE [LARGE SCALE GENOMIC DNA]</scope>
    <source>
        <strain evidence="9">UoL-WK</strain>
    </source>
</reference>
<evidence type="ECO:0000256" key="4">
    <source>
        <dbReference type="ARBA" id="ARBA00022691"/>
    </source>
</evidence>
<feature type="compositionally biased region" description="Low complexity" evidence="7">
    <location>
        <begin position="226"/>
        <end position="240"/>
    </location>
</feature>
<evidence type="ECO:0000256" key="5">
    <source>
        <dbReference type="PIRNR" id="PIRNR037350"/>
    </source>
</evidence>
<dbReference type="Pfam" id="PF05971">
    <property type="entry name" value="Methyltransf_10"/>
    <property type="match status" value="1"/>
</dbReference>
<evidence type="ECO:0000256" key="3">
    <source>
        <dbReference type="ARBA" id="ARBA00022679"/>
    </source>
</evidence>
<gene>
    <name evidence="9" type="ORF">B4U79_10109</name>
</gene>
<dbReference type="InterPro" id="IPR017182">
    <property type="entry name" value="METTL16/PsiM"/>
</dbReference>
<keyword evidence="3 5" id="KW-0808">Transferase</keyword>
<dbReference type="EC" id="2.1.1.-" evidence="5"/>
<evidence type="ECO:0000256" key="7">
    <source>
        <dbReference type="SAM" id="MobiDB-lite"/>
    </source>
</evidence>
<dbReference type="InterPro" id="IPR029063">
    <property type="entry name" value="SAM-dependent_MTases_sf"/>
</dbReference>
<dbReference type="OrthoDB" id="514248at2759"/>
<comment type="caution">
    <text evidence="9">The sequence shown here is derived from an EMBL/GenBank/DDBJ whole genome shotgun (WGS) entry which is preliminary data.</text>
</comment>
<feature type="binding site" evidence="6">
    <location>
        <position position="134"/>
    </location>
    <ligand>
        <name>S-adenosyl-L-methionine</name>
        <dbReference type="ChEBI" id="CHEBI:59789"/>
    </ligand>
</feature>
<dbReference type="GO" id="GO:0070475">
    <property type="term" value="P:rRNA base methylation"/>
    <property type="evidence" value="ECO:0007669"/>
    <property type="project" value="TreeGrafter"/>
</dbReference>
<evidence type="ECO:0000256" key="6">
    <source>
        <dbReference type="PIRSR" id="PIRSR037350-1"/>
    </source>
</evidence>
<sequence>MPQKFNSLMHSRNVFKQKPDFEHLSRLYPSFAKHIIRFKNGKLTIDFTNADSLRSLTQTLLKHYFDLVVEIPTNRMIPAVPQRLNYVLWIEDLLALNELNSKPVKAIDLGTGACCIFPLLATRNNKNWSFIATECDPVSLEFAQRNVQINDLQNRILGKFILFIFKVYPLIIFLIVIPSHQHSLISHLCDSGDEFDFLMCNPPFFDTKFDDHQYSDEESDEREYNSSLAPSSSNTSSEMESVTEGGEIAFVKKLIEESLILRDRVKLYTVMLGRKQSLITLKTEIKNYFPHLIVNFKSTQFFQGKKIRWGLVWTFISDFCLEVGVESKHIKTKSKILSHEFKNLKITKYEFQSLFESIKSLLENDLQIYDFVVVREEPDFVELIIKSHFNTWSHQRRKRRIKTKNQSSDFEMICEDEKNDLHHIANKRKLDSSDDSICSFDEKETQKKIKDVNSASISKDEESYLLNCNLRLRKVKKSIVLEMQTNEKSKNKETTFQLFQFFKNKLV</sequence>
<keyword evidence="8" id="KW-0472">Membrane</keyword>
<dbReference type="PANTHER" id="PTHR13393:SF0">
    <property type="entry name" value="RNA N6-ADENOSINE-METHYLTRANSFERASE METTL16"/>
    <property type="match status" value="1"/>
</dbReference>
<dbReference type="PIRSF" id="PIRSF037350">
    <property type="entry name" value="Mtase_ZK1128_prd"/>
    <property type="match status" value="1"/>
</dbReference>
<dbReference type="SUPFAM" id="SSF53335">
    <property type="entry name" value="S-adenosyl-L-methionine-dependent methyltransferases"/>
    <property type="match status" value="1"/>
</dbReference>
<keyword evidence="4 6" id="KW-0949">S-adenosyl-L-methionine</keyword>
<dbReference type="GO" id="GO:0008168">
    <property type="term" value="F:methyltransferase activity"/>
    <property type="evidence" value="ECO:0007669"/>
    <property type="project" value="UniProtKB-UniRule"/>
</dbReference>
<keyword evidence="2 5" id="KW-0489">Methyltransferase</keyword>
<dbReference type="GO" id="GO:0005634">
    <property type="term" value="C:nucleus"/>
    <property type="evidence" value="ECO:0007669"/>
    <property type="project" value="TreeGrafter"/>
</dbReference>
<dbReference type="InterPro" id="IPR010286">
    <property type="entry name" value="METTL16/RlmF"/>
</dbReference>
<name>A0A3S3SN00_9ACAR</name>
<organism evidence="9 10">
    <name type="scientific">Dinothrombium tinctorium</name>
    <dbReference type="NCBI Taxonomy" id="1965070"/>
    <lineage>
        <taxon>Eukaryota</taxon>
        <taxon>Metazoa</taxon>
        <taxon>Ecdysozoa</taxon>
        <taxon>Arthropoda</taxon>
        <taxon>Chelicerata</taxon>
        <taxon>Arachnida</taxon>
        <taxon>Acari</taxon>
        <taxon>Acariformes</taxon>
        <taxon>Trombidiformes</taxon>
        <taxon>Prostigmata</taxon>
        <taxon>Anystina</taxon>
        <taxon>Parasitengona</taxon>
        <taxon>Trombidioidea</taxon>
        <taxon>Trombidiidae</taxon>
        <taxon>Dinothrombium</taxon>
    </lineage>
</organism>
<proteinExistence type="inferred from homology"/>